<comment type="caution">
    <text evidence="1">The sequence shown here is derived from an EMBL/GenBank/DDBJ whole genome shotgun (WGS) entry which is preliminary data.</text>
</comment>
<evidence type="ECO:0000313" key="1">
    <source>
        <dbReference type="EMBL" id="MRZ57383.1"/>
    </source>
</evidence>
<gene>
    <name evidence="1" type="ORF">GKD68_22120</name>
</gene>
<proteinExistence type="predicted"/>
<evidence type="ECO:0000313" key="2">
    <source>
        <dbReference type="Proteomes" id="UP000432516"/>
    </source>
</evidence>
<name>A0A7K0I5K8_PARDI</name>
<dbReference type="RefSeq" id="WP_154398655.1">
    <property type="nucleotide sequence ID" value="NZ_WKNE01000055.1"/>
</dbReference>
<organism evidence="1 2">
    <name type="scientific">Parabacteroides distasonis</name>
    <dbReference type="NCBI Taxonomy" id="823"/>
    <lineage>
        <taxon>Bacteria</taxon>
        <taxon>Pseudomonadati</taxon>
        <taxon>Bacteroidota</taxon>
        <taxon>Bacteroidia</taxon>
        <taxon>Bacteroidales</taxon>
        <taxon>Tannerellaceae</taxon>
        <taxon>Parabacteroides</taxon>
    </lineage>
</organism>
<protein>
    <submittedName>
        <fullName evidence="1">Uncharacterized protein</fullName>
    </submittedName>
</protein>
<reference evidence="1 2" key="1">
    <citation type="journal article" date="2019" name="Nat. Med.">
        <title>A library of human gut bacterial isolates paired with longitudinal multiomics data enables mechanistic microbiome research.</title>
        <authorList>
            <person name="Poyet M."/>
            <person name="Groussin M."/>
            <person name="Gibbons S.M."/>
            <person name="Avila-Pacheco J."/>
            <person name="Jiang X."/>
            <person name="Kearney S.M."/>
            <person name="Perrotta A.R."/>
            <person name="Berdy B."/>
            <person name="Zhao S."/>
            <person name="Lieberman T.D."/>
            <person name="Swanson P.K."/>
            <person name="Smith M."/>
            <person name="Roesemann S."/>
            <person name="Alexander J.E."/>
            <person name="Rich S.A."/>
            <person name="Livny J."/>
            <person name="Vlamakis H."/>
            <person name="Clish C."/>
            <person name="Bullock K."/>
            <person name="Deik A."/>
            <person name="Scott J."/>
            <person name="Pierce K.A."/>
            <person name="Xavier R.J."/>
            <person name="Alm E.J."/>
        </authorList>
    </citation>
    <scope>NUCLEOTIDE SEQUENCE [LARGE SCALE GENOMIC DNA]</scope>
    <source>
        <strain evidence="1 2">BIOML-A2</strain>
    </source>
</reference>
<dbReference type="EMBL" id="WKNE01000055">
    <property type="protein sequence ID" value="MRZ57383.1"/>
    <property type="molecule type" value="Genomic_DNA"/>
</dbReference>
<accession>A0A7K0I5K8</accession>
<sequence>MIIYSKTGTIILDIEVDDTSYRYRAIRQGDKVYLYFSLTNHVEIPIYSYINYQGQRYTLWKPENLTKHGERNLDYVVEFGGYWEILNRTIYKFLSGKPHKLKFPLTAKPRMFMQLMIDNLNLHDSGWKIGTCIDAPEKTLTFSHESCMEALNRFADEYNTEFEFIGKTINFGKVERFKDNPLPLSYGKGNGFKTGVIRQCQGEKAPVTVLYVNGGERNIDLASYGSTSLLLPKNQEIEFQGRKYKTDEDGMFITRSDRPLVDFNEDSYDATHIYPSRIGTVSEVITVDAAKHFYDIKDSSIPDDLDYSQCRIAKEKATIIFQSGVLVGKEFDLKQTDDELTGYIHAERRFKIVPFERDGAIIPNESLKPAVGDKYAIFHISLPNAYICDNVSQEGASWDMFREAVRVLYENEEVSFTFKGDLDGLWAKKKWSEIGAVLHPGSYIQFSDKQFQPDGILIRITGIKDYINKPHAPEIELSNTSVAGFVSSDLNKIDSNEVLDEERYNSSLSYTKRTWRDVMETVKMMFDPEGDYFTELIKPLVVHTAQLIVGTNSQQMDLIGVKFIPNADNDPNYFKNTAGELVHFTVSETVREWSIPAASFRLSNSLAYYVYAKCPKEGSAGSIFVSERQIKLEAEAGYYHFWIGVLNTPEDSIRSWNPNYGFTEIAGQTITTGVIKDKLARLVVDLVNAHIIAKNGATISGKILFGEGTSGLENIKEWPAAKKVIDDAVREIGETSKALTDFEGTVNGAFKDGVIEQAEAKAIEKYINTLNTEKADADAVYTKLYSNIYLLGTPKTDLLNSKITYNGAHTNLIKAVNDAIADGRTTVAEKNNVDSKFTAYKNAIADYKSKVEAANKAIQDTLKSYSDEALSKGKEAFTAASNAQASANQAQQSVSGLGNYIDGAFSDGIIQESEAKAIEKYINTVKTDKAAVEATYNKLYVNSYLTGTAKSGLLNAKVTLFGAIDNLLSAINSAISDGKTTVAEKNNVDSKFSLFNSAMSSFNTAVETANKAIQDTLKSYSDNAASNVPDSFKDSLAQRLGYTNYAALEAAADAGNTVVKNGKINTVLLEAAAIVAKGITAEMIEALDIETSRLKVLNGAKIGKFTIEDGWLTGYTSGLADALYNVIKLRHTKSSDGSFSQITLGSNINNSLFSNQRVTARIYNGISNKNTSIYAGWGDFYRNTALQLEANYADVNLALETIGGRMHRGKLWEIEEVSPITGGGTYSPQLNGSIYLFRDLKADLTFELPQFSTIQDMFGNFQSGVSASQYGIYTIRIFIDRYCSYRVLVAGTSTTPLLNHNGDIQNDVSGASYGARWMSRGDFMVLVFYNKAWYIQSLSN</sequence>
<dbReference type="Proteomes" id="UP000432516">
    <property type="component" value="Unassembled WGS sequence"/>
</dbReference>